<dbReference type="PANTHER" id="PTHR43142">
    <property type="entry name" value="CARBOXYLIC ESTER HYDROLASE"/>
    <property type="match status" value="1"/>
</dbReference>
<dbReference type="Gene3D" id="3.40.50.1820">
    <property type="entry name" value="alpha/beta hydrolase"/>
    <property type="match status" value="1"/>
</dbReference>
<evidence type="ECO:0000256" key="1">
    <source>
        <dbReference type="ARBA" id="ARBA00005964"/>
    </source>
</evidence>
<evidence type="ECO:0000256" key="3">
    <source>
        <dbReference type="ARBA" id="ARBA00022801"/>
    </source>
</evidence>
<dbReference type="Pfam" id="PF00135">
    <property type="entry name" value="COesterase"/>
    <property type="match status" value="1"/>
</dbReference>
<evidence type="ECO:0000313" key="6">
    <source>
        <dbReference type="EMBL" id="KAK4885072.1"/>
    </source>
</evidence>
<keyword evidence="2" id="KW-0719">Serine esterase</keyword>
<evidence type="ECO:0000256" key="4">
    <source>
        <dbReference type="ARBA" id="ARBA00023180"/>
    </source>
</evidence>
<dbReference type="EMBL" id="JARPUR010000001">
    <property type="protein sequence ID" value="KAK4885072.1"/>
    <property type="molecule type" value="Genomic_DNA"/>
</dbReference>
<dbReference type="SUPFAM" id="SSF53474">
    <property type="entry name" value="alpha/beta-Hydrolases"/>
    <property type="match status" value="1"/>
</dbReference>
<keyword evidence="4" id="KW-0325">Glycoprotein</keyword>
<proteinExistence type="inferred from homology"/>
<comment type="caution">
    <text evidence="6">The sequence shown here is derived from an EMBL/GenBank/DDBJ whole genome shotgun (WGS) entry which is preliminary data.</text>
</comment>
<comment type="similarity">
    <text evidence="1">Belongs to the type-B carboxylesterase/lipase family.</text>
</comment>
<keyword evidence="7" id="KW-1185">Reference proteome</keyword>
<dbReference type="Proteomes" id="UP001353858">
    <property type="component" value="Unassembled WGS sequence"/>
</dbReference>
<feature type="domain" description="Carboxylesterase type B" evidence="5">
    <location>
        <begin position="3"/>
        <end position="522"/>
    </location>
</feature>
<keyword evidence="3" id="KW-0378">Hydrolase</keyword>
<name>A0AAN7PFY4_9COLE</name>
<protein>
    <recommendedName>
        <fullName evidence="5">Carboxylesterase type B domain-containing protein</fullName>
    </recommendedName>
</protein>
<dbReference type="InterPro" id="IPR002018">
    <property type="entry name" value="CarbesteraseB"/>
</dbReference>
<dbReference type="GO" id="GO:0052689">
    <property type="term" value="F:carboxylic ester hydrolase activity"/>
    <property type="evidence" value="ECO:0007669"/>
    <property type="project" value="UniProtKB-KW"/>
</dbReference>
<gene>
    <name evidence="6" type="ORF">RN001_001343</name>
</gene>
<evidence type="ECO:0000313" key="7">
    <source>
        <dbReference type="Proteomes" id="UP001353858"/>
    </source>
</evidence>
<organism evidence="6 7">
    <name type="scientific">Aquatica leii</name>
    <dbReference type="NCBI Taxonomy" id="1421715"/>
    <lineage>
        <taxon>Eukaryota</taxon>
        <taxon>Metazoa</taxon>
        <taxon>Ecdysozoa</taxon>
        <taxon>Arthropoda</taxon>
        <taxon>Hexapoda</taxon>
        <taxon>Insecta</taxon>
        <taxon>Pterygota</taxon>
        <taxon>Neoptera</taxon>
        <taxon>Endopterygota</taxon>
        <taxon>Coleoptera</taxon>
        <taxon>Polyphaga</taxon>
        <taxon>Elateriformia</taxon>
        <taxon>Elateroidea</taxon>
        <taxon>Lampyridae</taxon>
        <taxon>Luciolinae</taxon>
        <taxon>Aquatica</taxon>
    </lineage>
</organism>
<evidence type="ECO:0000256" key="2">
    <source>
        <dbReference type="ARBA" id="ARBA00022487"/>
    </source>
</evidence>
<evidence type="ECO:0000259" key="5">
    <source>
        <dbReference type="Pfam" id="PF00135"/>
    </source>
</evidence>
<sequence>MEDPIVSIKNGKLRGKVEKNYDGNEFYSFQGIPYAKPPIGPLRFKPPVPSESWKGIKNVTKEGNISISYNAILKTASGSEDCLYLNVYTKELPDKNKSLKPVMFWIHGGAFTTGSGNSSSYGPEFLLTKDIVLVTINYRTGLLGFLNFEDALLEIPGNMGLKDQVLALKWVNENILYFNGDSRNITIFGESSGAACAHYLLLSPLTKGLFHKCIMQSGCVYSWWAKGHRSLSYLTKALGTLIKTEKEAFNILQHMSAEKLVIMQAKIPEKCTPSFRRCIGPVVEYESENAFLSEEPDAIIKSGNYNQVPVIIGFTSREGMLCDLYNAEVKEYGHTIPNFENVIPYTISASRNDKVIKLMADKIKTFYYGNQKSSEKNKNQFYLLHGDVGVVWPTYVTIKLHNSISKTPIFLYKMSVDSTLNFIKKTLKIENPGVAHGEDLSYFFKSTQTPEIIPNSIEEKIIKSCVTLWTNFATYGNPNSLNKDSLINIHWKPTEKNHLHFLDIGENITIGINPEESRVNFWSELESC</sequence>
<dbReference type="InterPro" id="IPR029058">
    <property type="entry name" value="AB_hydrolase_fold"/>
</dbReference>
<reference evidence="7" key="1">
    <citation type="submission" date="2023-01" db="EMBL/GenBank/DDBJ databases">
        <title>Key to firefly adult light organ development and bioluminescence: homeobox transcription factors regulate luciferase expression and transportation to peroxisome.</title>
        <authorList>
            <person name="Fu X."/>
        </authorList>
    </citation>
    <scope>NUCLEOTIDE SEQUENCE [LARGE SCALE GENOMIC DNA]</scope>
</reference>
<accession>A0AAN7PFY4</accession>
<dbReference type="PANTHER" id="PTHR43142:SF1">
    <property type="entry name" value="CARBOXYLIC ESTER HYDROLASE"/>
    <property type="match status" value="1"/>
</dbReference>
<dbReference type="AlphaFoldDB" id="A0AAN7PFY4"/>